<dbReference type="InterPro" id="IPR002734">
    <property type="entry name" value="RibDG_C"/>
</dbReference>
<sequence length="205" mass="22499">MSESAPTKASRKVAADVVVSMDGYSSTGPDDDMSWAMEHILSEQTEIYYEGIWRGASTAIVGRTNWEGFTSVWPSMTADPNSSDRTRDLGNWLATVEKVVFSRTLEQADLGKTEWRNARIGTDLETEVRALKQTAGRDILVLNSASIIQALLKADLIDDLYLTIVPVTLGGGLRLLPDNYTSTWRIAAATTFPATSAVALHYQRP</sequence>
<dbReference type="InterPro" id="IPR050765">
    <property type="entry name" value="Riboflavin_Biosynth_HTPR"/>
</dbReference>
<gene>
    <name evidence="2" type="ORF">KV110_25640</name>
</gene>
<dbReference type="EMBL" id="CP078145">
    <property type="protein sequence ID" value="QXN88948.1"/>
    <property type="molecule type" value="Genomic_DNA"/>
</dbReference>
<reference evidence="2 3" key="1">
    <citation type="submission" date="2021-07" db="EMBL/GenBank/DDBJ databases">
        <title>Whole Genome Sequence of Nocardia Iowensis.</title>
        <authorList>
            <person name="Lamm A."/>
            <person name="Collins-Fairclough A.M."/>
            <person name="Bunk B."/>
            <person name="Sproer C."/>
        </authorList>
    </citation>
    <scope>NUCLEOTIDE SEQUENCE [LARGE SCALE GENOMIC DNA]</scope>
    <source>
        <strain evidence="2 3">NRRL 5646</strain>
    </source>
</reference>
<name>A0ABX8RH98_NOCIO</name>
<dbReference type="PANTHER" id="PTHR38011">
    <property type="entry name" value="DIHYDROFOLATE REDUCTASE FAMILY PROTEIN (AFU_ORTHOLOGUE AFUA_8G06820)"/>
    <property type="match status" value="1"/>
</dbReference>
<evidence type="ECO:0000313" key="3">
    <source>
        <dbReference type="Proteomes" id="UP000694257"/>
    </source>
</evidence>
<feature type="domain" description="Bacterial bifunctional deaminase-reductase C-terminal" evidence="1">
    <location>
        <begin position="11"/>
        <end position="187"/>
    </location>
</feature>
<organism evidence="2 3">
    <name type="scientific">Nocardia iowensis</name>
    <dbReference type="NCBI Taxonomy" id="204891"/>
    <lineage>
        <taxon>Bacteria</taxon>
        <taxon>Bacillati</taxon>
        <taxon>Actinomycetota</taxon>
        <taxon>Actinomycetes</taxon>
        <taxon>Mycobacteriales</taxon>
        <taxon>Nocardiaceae</taxon>
        <taxon>Nocardia</taxon>
    </lineage>
</organism>
<dbReference type="PANTHER" id="PTHR38011:SF11">
    <property type="entry name" value="2,5-DIAMINO-6-RIBOSYLAMINO-4(3H)-PYRIMIDINONE 5'-PHOSPHATE REDUCTASE"/>
    <property type="match status" value="1"/>
</dbReference>
<keyword evidence="3" id="KW-1185">Reference proteome</keyword>
<dbReference type="RefSeq" id="WP_218469831.1">
    <property type="nucleotide sequence ID" value="NZ_BAABJN010000003.1"/>
</dbReference>
<accession>A0ABX8RH98</accession>
<proteinExistence type="predicted"/>
<dbReference type="Proteomes" id="UP000694257">
    <property type="component" value="Chromosome"/>
</dbReference>
<dbReference type="Pfam" id="PF01872">
    <property type="entry name" value="RibD_C"/>
    <property type="match status" value="1"/>
</dbReference>
<evidence type="ECO:0000259" key="1">
    <source>
        <dbReference type="Pfam" id="PF01872"/>
    </source>
</evidence>
<protein>
    <submittedName>
        <fullName evidence="2">Dihydrofolate reductase family protein</fullName>
    </submittedName>
</protein>
<evidence type="ECO:0000313" key="2">
    <source>
        <dbReference type="EMBL" id="QXN88948.1"/>
    </source>
</evidence>